<keyword evidence="4" id="KW-1185">Reference proteome</keyword>
<evidence type="ECO:0000313" key="4">
    <source>
        <dbReference type="Proteomes" id="UP000652761"/>
    </source>
</evidence>
<reference evidence="3" key="1">
    <citation type="submission" date="2017-07" db="EMBL/GenBank/DDBJ databases">
        <title>Taro Niue Genome Assembly and Annotation.</title>
        <authorList>
            <person name="Atibalentja N."/>
            <person name="Keating K."/>
            <person name="Fields C.J."/>
        </authorList>
    </citation>
    <scope>NUCLEOTIDE SEQUENCE</scope>
    <source>
        <strain evidence="3">Niue_2</strain>
        <tissue evidence="3">Leaf</tissue>
    </source>
</reference>
<feature type="compositionally biased region" description="Basic residues" evidence="1">
    <location>
        <begin position="51"/>
        <end position="68"/>
    </location>
</feature>
<evidence type="ECO:0000256" key="1">
    <source>
        <dbReference type="SAM" id="MobiDB-lite"/>
    </source>
</evidence>
<keyword evidence="2" id="KW-0732">Signal</keyword>
<feature type="chain" id="PRO_5032270811" evidence="2">
    <location>
        <begin position="26"/>
        <end position="89"/>
    </location>
</feature>
<accession>A0A843XT19</accession>
<sequence length="89" mass="9111">MASSAAVTALLVLLAVSGCLLSVAGEASLWGFSALSGSASGVAVSAGRKAGPARKMPRFSSATRRRRMGDRGTPRPPSPTKNPSQYILH</sequence>
<dbReference type="AlphaFoldDB" id="A0A843XT19"/>
<evidence type="ECO:0000256" key="2">
    <source>
        <dbReference type="SAM" id="SignalP"/>
    </source>
</evidence>
<feature type="region of interest" description="Disordered" evidence="1">
    <location>
        <begin position="44"/>
        <end position="89"/>
    </location>
</feature>
<protein>
    <submittedName>
        <fullName evidence="3">Uncharacterized protein</fullName>
    </submittedName>
</protein>
<organism evidence="3 4">
    <name type="scientific">Colocasia esculenta</name>
    <name type="common">Wild taro</name>
    <name type="synonym">Arum esculentum</name>
    <dbReference type="NCBI Taxonomy" id="4460"/>
    <lineage>
        <taxon>Eukaryota</taxon>
        <taxon>Viridiplantae</taxon>
        <taxon>Streptophyta</taxon>
        <taxon>Embryophyta</taxon>
        <taxon>Tracheophyta</taxon>
        <taxon>Spermatophyta</taxon>
        <taxon>Magnoliopsida</taxon>
        <taxon>Liliopsida</taxon>
        <taxon>Araceae</taxon>
        <taxon>Aroideae</taxon>
        <taxon>Colocasieae</taxon>
        <taxon>Colocasia</taxon>
    </lineage>
</organism>
<gene>
    <name evidence="3" type="ORF">Taro_055302</name>
</gene>
<dbReference type="EMBL" id="NMUH01012488">
    <property type="protein sequence ID" value="MQM22252.1"/>
    <property type="molecule type" value="Genomic_DNA"/>
</dbReference>
<comment type="caution">
    <text evidence="3">The sequence shown here is derived from an EMBL/GenBank/DDBJ whole genome shotgun (WGS) entry which is preliminary data.</text>
</comment>
<feature type="signal peptide" evidence="2">
    <location>
        <begin position="1"/>
        <end position="25"/>
    </location>
</feature>
<evidence type="ECO:0000313" key="3">
    <source>
        <dbReference type="EMBL" id="MQM22252.1"/>
    </source>
</evidence>
<dbReference type="Proteomes" id="UP000652761">
    <property type="component" value="Unassembled WGS sequence"/>
</dbReference>
<proteinExistence type="predicted"/>
<name>A0A843XT19_COLES</name>